<proteinExistence type="inferred from homology"/>
<evidence type="ECO:0000259" key="11">
    <source>
        <dbReference type="SMART" id="SM00907"/>
    </source>
</evidence>
<accession>A0A8T0BUF6</accession>
<keyword evidence="5 9" id="KW-0472">Membrane</keyword>
<dbReference type="AlphaFoldDB" id="A0A8T0BUF6"/>
<gene>
    <name evidence="12" type="ORF">HF521_009823</name>
</gene>
<evidence type="ECO:0000256" key="6">
    <source>
        <dbReference type="ARBA" id="ARBA00023170"/>
    </source>
</evidence>
<name>A0A8T0BUF6_SILME</name>
<dbReference type="GO" id="GO:0009897">
    <property type="term" value="C:external side of plasma membrane"/>
    <property type="evidence" value="ECO:0007669"/>
    <property type="project" value="TreeGrafter"/>
</dbReference>
<keyword evidence="9" id="KW-0812">Transmembrane</keyword>
<dbReference type="InterPro" id="IPR003438">
    <property type="entry name" value="GDNF_rcpt"/>
</dbReference>
<feature type="transmembrane region" description="Helical" evidence="9">
    <location>
        <begin position="373"/>
        <end position="398"/>
    </location>
</feature>
<dbReference type="PANTHER" id="PTHR10269">
    <property type="entry name" value="GDNF RECEPTOR ALPHA"/>
    <property type="match status" value="1"/>
</dbReference>
<evidence type="ECO:0000256" key="4">
    <source>
        <dbReference type="ARBA" id="ARBA00022729"/>
    </source>
</evidence>
<evidence type="ECO:0000256" key="8">
    <source>
        <dbReference type="SAM" id="MobiDB-lite"/>
    </source>
</evidence>
<dbReference type="GO" id="GO:0043235">
    <property type="term" value="C:receptor complex"/>
    <property type="evidence" value="ECO:0007669"/>
    <property type="project" value="TreeGrafter"/>
</dbReference>
<keyword evidence="9" id="KW-1133">Transmembrane helix</keyword>
<reference evidence="12" key="1">
    <citation type="submission" date="2020-08" db="EMBL/GenBank/DDBJ databases">
        <title>Chromosome-level assembly of Southern catfish (Silurus meridionalis) provides insights into visual adaptation to the nocturnal and benthic lifestyles.</title>
        <authorList>
            <person name="Zhang Y."/>
            <person name="Wang D."/>
            <person name="Peng Z."/>
        </authorList>
    </citation>
    <scope>NUCLEOTIDE SEQUENCE</scope>
    <source>
        <strain evidence="12">SWU-2019-XX</strain>
        <tissue evidence="12">Muscle</tissue>
    </source>
</reference>
<dbReference type="EMBL" id="JABFDY010000002">
    <property type="protein sequence ID" value="KAF7710951.1"/>
    <property type="molecule type" value="Genomic_DNA"/>
</dbReference>
<evidence type="ECO:0000313" key="12">
    <source>
        <dbReference type="EMBL" id="KAF7710951.1"/>
    </source>
</evidence>
<evidence type="ECO:0000256" key="5">
    <source>
        <dbReference type="ARBA" id="ARBA00023136"/>
    </source>
</evidence>
<dbReference type="SMART" id="SM00907">
    <property type="entry name" value="GDNF"/>
    <property type="match status" value="2"/>
</dbReference>
<protein>
    <recommendedName>
        <fullName evidence="11">GDNF/GAS1 domain-containing protein</fullName>
    </recommendedName>
</protein>
<comment type="caution">
    <text evidence="12">The sequence shown here is derived from an EMBL/GenBank/DDBJ whole genome shotgun (WGS) entry which is preliminary data.</text>
</comment>
<feature type="region of interest" description="Disordered" evidence="8">
    <location>
        <begin position="103"/>
        <end position="136"/>
    </location>
</feature>
<evidence type="ECO:0000256" key="2">
    <source>
        <dbReference type="ARBA" id="ARBA00005961"/>
    </source>
</evidence>
<dbReference type="PANTHER" id="PTHR10269:SF1">
    <property type="entry name" value="GDNF FAMILY RECEPTOR ALPHA-LIKE"/>
    <property type="match status" value="1"/>
</dbReference>
<feature type="region of interest" description="Disordered" evidence="8">
    <location>
        <begin position="406"/>
        <end position="428"/>
    </location>
</feature>
<evidence type="ECO:0000313" key="13">
    <source>
        <dbReference type="Proteomes" id="UP000606274"/>
    </source>
</evidence>
<feature type="chain" id="PRO_5035740763" description="GDNF/GAS1 domain-containing protein" evidence="10">
    <location>
        <begin position="20"/>
        <end position="428"/>
    </location>
</feature>
<keyword evidence="3" id="KW-1003">Cell membrane</keyword>
<dbReference type="InterPro" id="IPR037193">
    <property type="entry name" value="GDNF_alpha"/>
</dbReference>
<evidence type="ECO:0000256" key="9">
    <source>
        <dbReference type="SAM" id="Phobius"/>
    </source>
</evidence>
<feature type="compositionally biased region" description="Basic and acidic residues" evidence="8">
    <location>
        <begin position="410"/>
        <end position="428"/>
    </location>
</feature>
<evidence type="ECO:0000256" key="10">
    <source>
        <dbReference type="SAM" id="SignalP"/>
    </source>
</evidence>
<feature type="signal peptide" evidence="10">
    <location>
        <begin position="1"/>
        <end position="19"/>
    </location>
</feature>
<evidence type="ECO:0000256" key="1">
    <source>
        <dbReference type="ARBA" id="ARBA00004236"/>
    </source>
</evidence>
<keyword evidence="6" id="KW-0675">Receptor</keyword>
<comment type="subcellular location">
    <subcellularLocation>
        <location evidence="1">Cell membrane</location>
    </subcellularLocation>
</comment>
<dbReference type="Proteomes" id="UP000606274">
    <property type="component" value="Unassembled WGS sequence"/>
</dbReference>
<comment type="similarity">
    <text evidence="2">Belongs to the GDNFR family.</text>
</comment>
<evidence type="ECO:0000256" key="3">
    <source>
        <dbReference type="ARBA" id="ARBA00022475"/>
    </source>
</evidence>
<keyword evidence="13" id="KW-1185">Reference proteome</keyword>
<keyword evidence="4 10" id="KW-0732">Signal</keyword>
<sequence>MRTAVILGICLVLPSVCTTISSRCLSLLQPCISADLCRREQTLLRNVCGSEDCQVQSSEDCNVTIKAVLAHSRECMCTDENPCNILQLLASICYSYSDVEPRREPDKSRSATRHAGRHATGPRSDHHQPSSPVLGNNLKEEWKESSLLSYAPAANVSCVQEMTLCIQDEVCNRQLVPFVQSCSVPQCEERLCRLAARRFYSNLPENMAEMLVFCQCEPDDKDCQNFQTMLNSNSCKQDQIPQWNCLEMLDNCTEEKICRKTFEAFLSKCFGPDDVSFTGHSSTDLLHVMDLDFFVSGNKECRLAFVATMGTILQSPCTCHGLDHHHLYRCNVLRQAIHNRSYFRPQGPKRNISSTKSKENTLQQERSWLKDHLLYIVVCVCVVVVVVVVIIAVIIATVKHKLGKKRRLPKNPDSRFHPPDDSSKSLVK</sequence>
<dbReference type="GO" id="GO:0038023">
    <property type="term" value="F:signaling receptor activity"/>
    <property type="evidence" value="ECO:0007669"/>
    <property type="project" value="InterPro"/>
</dbReference>
<organism evidence="12 13">
    <name type="scientific">Silurus meridionalis</name>
    <name type="common">Southern catfish</name>
    <name type="synonym">Silurus soldatovi meridionalis</name>
    <dbReference type="NCBI Taxonomy" id="175797"/>
    <lineage>
        <taxon>Eukaryota</taxon>
        <taxon>Metazoa</taxon>
        <taxon>Chordata</taxon>
        <taxon>Craniata</taxon>
        <taxon>Vertebrata</taxon>
        <taxon>Euteleostomi</taxon>
        <taxon>Actinopterygii</taxon>
        <taxon>Neopterygii</taxon>
        <taxon>Teleostei</taxon>
        <taxon>Ostariophysi</taxon>
        <taxon>Siluriformes</taxon>
        <taxon>Siluridae</taxon>
        <taxon>Silurus</taxon>
    </lineage>
</organism>
<evidence type="ECO:0000256" key="7">
    <source>
        <dbReference type="ARBA" id="ARBA00023180"/>
    </source>
</evidence>
<dbReference type="SUPFAM" id="SSF110035">
    <property type="entry name" value="GDNF receptor-like"/>
    <property type="match status" value="2"/>
</dbReference>
<dbReference type="GO" id="GO:0007399">
    <property type="term" value="P:nervous system development"/>
    <property type="evidence" value="ECO:0007669"/>
    <property type="project" value="TreeGrafter"/>
</dbReference>
<feature type="domain" description="GDNF/GAS1" evidence="11">
    <location>
        <begin position="245"/>
        <end position="341"/>
    </location>
</feature>
<dbReference type="InterPro" id="IPR016017">
    <property type="entry name" value="GDNF/GAS1"/>
</dbReference>
<feature type="domain" description="GDNF/GAS1" evidence="11">
    <location>
        <begin position="158"/>
        <end position="235"/>
    </location>
</feature>
<keyword evidence="7" id="KW-0325">Glycoprotein</keyword>
<dbReference type="Pfam" id="PF02351">
    <property type="entry name" value="GDNF"/>
    <property type="match status" value="2"/>
</dbReference>
<dbReference type="GO" id="GO:0007169">
    <property type="term" value="P:cell surface receptor protein tyrosine kinase signaling pathway"/>
    <property type="evidence" value="ECO:0007669"/>
    <property type="project" value="UniProtKB-ARBA"/>
</dbReference>